<sequence length="116" mass="13364">MRILITIIAIAITAVGYSQDIKPKFEKEGESVKATYYHENGEVAQLGFFKEGKLHGEWKMYNEDGKKIVMGQYNLGKKTGKWFFWEKDGLKEVDYADNKIANVVKWRNSEAVVLNK</sequence>
<gene>
    <name evidence="1" type="ORF">GTQ38_02240</name>
</gene>
<dbReference type="SUPFAM" id="SSF82185">
    <property type="entry name" value="Histone H3 K4-specific methyltransferase SET7/9 N-terminal domain"/>
    <property type="match status" value="1"/>
</dbReference>
<organism evidence="1 2">
    <name type="scientific">Poritiphilus flavus</name>
    <dbReference type="NCBI Taxonomy" id="2697053"/>
    <lineage>
        <taxon>Bacteria</taxon>
        <taxon>Pseudomonadati</taxon>
        <taxon>Bacteroidota</taxon>
        <taxon>Flavobacteriia</taxon>
        <taxon>Flavobacteriales</taxon>
        <taxon>Flavobacteriaceae</taxon>
        <taxon>Poritiphilus</taxon>
    </lineage>
</organism>
<protein>
    <submittedName>
        <fullName evidence="1">Nicotinic acid mononucleotide adenyltransferase</fullName>
    </submittedName>
</protein>
<dbReference type="Proteomes" id="UP000475249">
    <property type="component" value="Unassembled WGS sequence"/>
</dbReference>
<evidence type="ECO:0000313" key="1">
    <source>
        <dbReference type="EMBL" id="NAS10802.1"/>
    </source>
</evidence>
<name>A0A6L9E882_9FLAO</name>
<proteinExistence type="predicted"/>
<evidence type="ECO:0000313" key="2">
    <source>
        <dbReference type="Proteomes" id="UP000475249"/>
    </source>
</evidence>
<keyword evidence="1" id="KW-0808">Transferase</keyword>
<reference evidence="1 2" key="1">
    <citation type="submission" date="2020-01" db="EMBL/GenBank/DDBJ databases">
        <title>Bacteria diversity of Porities sp.</title>
        <authorList>
            <person name="Wang G."/>
        </authorList>
    </citation>
    <scope>NUCLEOTIDE SEQUENCE [LARGE SCALE GENOMIC DNA]</scope>
    <source>
        <strain evidence="1 2">R33</strain>
    </source>
</reference>
<dbReference type="EMBL" id="WXYO01000001">
    <property type="protein sequence ID" value="NAS10802.1"/>
    <property type="molecule type" value="Genomic_DNA"/>
</dbReference>
<dbReference type="Gene3D" id="2.20.110.10">
    <property type="entry name" value="Histone H3 K4-specific methyltransferase SET7/9 N-terminal domain"/>
    <property type="match status" value="1"/>
</dbReference>
<dbReference type="GO" id="GO:0016740">
    <property type="term" value="F:transferase activity"/>
    <property type="evidence" value="ECO:0007669"/>
    <property type="project" value="UniProtKB-KW"/>
</dbReference>
<dbReference type="AlphaFoldDB" id="A0A6L9E882"/>
<comment type="caution">
    <text evidence="1">The sequence shown here is derived from an EMBL/GenBank/DDBJ whole genome shotgun (WGS) entry which is preliminary data.</text>
</comment>
<accession>A0A6L9E882</accession>
<dbReference type="RefSeq" id="WP_161433589.1">
    <property type="nucleotide sequence ID" value="NZ_WXYO01000001.1"/>
</dbReference>
<keyword evidence="2" id="KW-1185">Reference proteome</keyword>